<evidence type="ECO:0008006" key="4">
    <source>
        <dbReference type="Google" id="ProtNLM"/>
    </source>
</evidence>
<accession>A0A8R1E6D4</accession>
<sequence>MGYTRGGPTSRASNIPSIILYDRPHPLNTAPTREDNRNSDHKRSSPRRSHLSEPLLGLSGERPQQAGWQHLKGNDENNDHLLEMRINRQNISHFRFADAYNPRAASRMIRELVEMCGKVGLQMNTNKTRVMRNKFASKSPVNITHNNATIRIEELNEYVYLGRLLNQNNELEPELHR</sequence>
<name>A0A8R1E6D4_CAEJA</name>
<keyword evidence="3" id="KW-1185">Reference proteome</keyword>
<evidence type="ECO:0000313" key="3">
    <source>
        <dbReference type="Proteomes" id="UP000005237"/>
    </source>
</evidence>
<feature type="compositionally biased region" description="Basic and acidic residues" evidence="1">
    <location>
        <begin position="32"/>
        <end position="43"/>
    </location>
</feature>
<feature type="region of interest" description="Disordered" evidence="1">
    <location>
        <begin position="1"/>
        <end position="60"/>
    </location>
</feature>
<reference evidence="2" key="2">
    <citation type="submission" date="2022-06" db="UniProtKB">
        <authorList>
            <consortium name="EnsemblMetazoa"/>
        </authorList>
    </citation>
    <scope>IDENTIFICATION</scope>
    <source>
        <strain evidence="2">DF5081</strain>
    </source>
</reference>
<organism evidence="2 3">
    <name type="scientific">Caenorhabditis japonica</name>
    <dbReference type="NCBI Taxonomy" id="281687"/>
    <lineage>
        <taxon>Eukaryota</taxon>
        <taxon>Metazoa</taxon>
        <taxon>Ecdysozoa</taxon>
        <taxon>Nematoda</taxon>
        <taxon>Chromadorea</taxon>
        <taxon>Rhabditida</taxon>
        <taxon>Rhabditina</taxon>
        <taxon>Rhabditomorpha</taxon>
        <taxon>Rhabditoidea</taxon>
        <taxon>Rhabditidae</taxon>
        <taxon>Peloderinae</taxon>
        <taxon>Caenorhabditis</taxon>
    </lineage>
</organism>
<evidence type="ECO:0000313" key="2">
    <source>
        <dbReference type="EnsemblMetazoa" id="CJA24010.1"/>
    </source>
</evidence>
<dbReference type="Proteomes" id="UP000005237">
    <property type="component" value="Unassembled WGS sequence"/>
</dbReference>
<protein>
    <recommendedName>
        <fullName evidence="4">Reverse transcriptase domain-containing protein</fullName>
    </recommendedName>
</protein>
<dbReference type="EnsemblMetazoa" id="CJA24010.1">
    <property type="protein sequence ID" value="CJA24010.1"/>
    <property type="gene ID" value="WBGene00179582"/>
</dbReference>
<dbReference type="AlphaFoldDB" id="A0A8R1E6D4"/>
<evidence type="ECO:0000256" key="1">
    <source>
        <dbReference type="SAM" id="MobiDB-lite"/>
    </source>
</evidence>
<reference evidence="3" key="1">
    <citation type="submission" date="2010-08" db="EMBL/GenBank/DDBJ databases">
        <authorList>
            <consortium name="Caenorhabditis japonica Sequencing Consortium"/>
            <person name="Wilson R.K."/>
        </authorList>
    </citation>
    <scope>NUCLEOTIDE SEQUENCE [LARGE SCALE GENOMIC DNA]</scope>
    <source>
        <strain evidence="3">DF5081</strain>
    </source>
</reference>
<proteinExistence type="predicted"/>